<proteinExistence type="predicted"/>
<sequence>MKISICGCGWLGLPLAKYFVSQGYSVCGSTRDYDKAAMLEAEGIRSFTLKLPVILSESGNADSSLSPFFSADLLVVNVPPGRQDGAAQEFIAKIKSLSRAAKHAGCRKLIFVSTTSVYGCVSGVVTEESYPRPDTASGLAHFELEQWLAKEWGDDVRVLRLAGLIGPGRHPVRFLAGREGITNGSDPVNLVHLDDCLEAIKQIAAIWPDKQVMHLAAPSHPTRCDYYTAMALKAGLPQPDFSVSVKGAGKEIDASHTCQLLGMRVKHVDLMLEKPELDVITK</sequence>
<comment type="caution">
    <text evidence="2">The sequence shown here is derived from an EMBL/GenBank/DDBJ whole genome shotgun (WGS) entry which is preliminary data.</text>
</comment>
<evidence type="ECO:0000259" key="1">
    <source>
        <dbReference type="Pfam" id="PF01370"/>
    </source>
</evidence>
<feature type="domain" description="NAD-dependent epimerase/dehydratase" evidence="1">
    <location>
        <begin position="97"/>
        <end position="171"/>
    </location>
</feature>
<dbReference type="PANTHER" id="PTHR48079:SF6">
    <property type="entry name" value="NAD(P)-BINDING DOMAIN-CONTAINING PROTEIN-RELATED"/>
    <property type="match status" value="1"/>
</dbReference>
<accession>L8JF72</accession>
<dbReference type="PANTHER" id="PTHR48079">
    <property type="entry name" value="PROTEIN YEEZ"/>
    <property type="match status" value="1"/>
</dbReference>
<protein>
    <submittedName>
        <fullName evidence="2">Protein yeeZ</fullName>
    </submittedName>
</protein>
<dbReference type="GO" id="GO:0004029">
    <property type="term" value="F:aldehyde dehydrogenase (NAD+) activity"/>
    <property type="evidence" value="ECO:0007669"/>
    <property type="project" value="TreeGrafter"/>
</dbReference>
<dbReference type="OrthoDB" id="751203at2"/>
<dbReference type="PATRIC" id="fig|1056511.3.peg.518"/>
<name>L8JF72_9GAMM</name>
<dbReference type="SUPFAM" id="SSF51735">
    <property type="entry name" value="NAD(P)-binding Rossmann-fold domains"/>
    <property type="match status" value="1"/>
</dbReference>
<dbReference type="InterPro" id="IPR036291">
    <property type="entry name" value="NAD(P)-bd_dom_sf"/>
</dbReference>
<reference evidence="2 3" key="1">
    <citation type="submission" date="2012-12" db="EMBL/GenBank/DDBJ databases">
        <title>Genome Assembly of Photobacterium sp. AK15.</title>
        <authorList>
            <person name="Khatri I."/>
            <person name="Vaidya B."/>
            <person name="Srinivas T.N.R."/>
            <person name="Subramanian S."/>
            <person name="Pinnaka A."/>
        </authorList>
    </citation>
    <scope>NUCLEOTIDE SEQUENCE [LARGE SCALE GENOMIC DNA]</scope>
    <source>
        <strain evidence="2 3">AK15</strain>
    </source>
</reference>
<dbReference type="Pfam" id="PF01370">
    <property type="entry name" value="Epimerase"/>
    <property type="match status" value="1"/>
</dbReference>
<evidence type="ECO:0000313" key="2">
    <source>
        <dbReference type="EMBL" id="ELR67516.1"/>
    </source>
</evidence>
<evidence type="ECO:0000313" key="3">
    <source>
        <dbReference type="Proteomes" id="UP000011134"/>
    </source>
</evidence>
<organism evidence="2 3">
    <name type="scientific">Photobacterium marinum</name>
    <dbReference type="NCBI Taxonomy" id="1056511"/>
    <lineage>
        <taxon>Bacteria</taxon>
        <taxon>Pseudomonadati</taxon>
        <taxon>Pseudomonadota</taxon>
        <taxon>Gammaproteobacteria</taxon>
        <taxon>Vibrionales</taxon>
        <taxon>Vibrionaceae</taxon>
        <taxon>Photobacterium</taxon>
    </lineage>
</organism>
<dbReference type="GO" id="GO:0005737">
    <property type="term" value="C:cytoplasm"/>
    <property type="evidence" value="ECO:0007669"/>
    <property type="project" value="TreeGrafter"/>
</dbReference>
<dbReference type="InterPro" id="IPR001509">
    <property type="entry name" value="Epimerase_deHydtase"/>
</dbReference>
<dbReference type="InterPro" id="IPR051783">
    <property type="entry name" value="NAD(P)-dependent_oxidoreduct"/>
</dbReference>
<dbReference type="Gene3D" id="3.40.50.720">
    <property type="entry name" value="NAD(P)-binding Rossmann-like Domain"/>
    <property type="match status" value="1"/>
</dbReference>
<keyword evidence="3" id="KW-1185">Reference proteome</keyword>
<gene>
    <name evidence="2" type="ORF">C942_01445</name>
</gene>
<dbReference type="RefSeq" id="WP_007462069.1">
    <property type="nucleotide sequence ID" value="NZ_AMZO01000002.1"/>
</dbReference>
<dbReference type="Proteomes" id="UP000011134">
    <property type="component" value="Unassembled WGS sequence"/>
</dbReference>
<dbReference type="AlphaFoldDB" id="L8JF72"/>
<dbReference type="EMBL" id="AMZO01000002">
    <property type="protein sequence ID" value="ELR67516.1"/>
    <property type="molecule type" value="Genomic_DNA"/>
</dbReference>